<dbReference type="RefSeq" id="WP_072855218.1">
    <property type="nucleotide sequence ID" value="NZ_FQUE01000001.1"/>
</dbReference>
<evidence type="ECO:0000313" key="6">
    <source>
        <dbReference type="Proteomes" id="UP000183987"/>
    </source>
</evidence>
<proteinExistence type="inferred from homology"/>
<evidence type="ECO:0000313" key="5">
    <source>
        <dbReference type="EMBL" id="SHE32560.1"/>
    </source>
</evidence>
<dbReference type="Gene3D" id="1.10.150.240">
    <property type="entry name" value="Putative phosphatase, domain 2"/>
    <property type="match status" value="1"/>
</dbReference>
<keyword evidence="6" id="KW-1185">Reference proteome</keyword>
<dbReference type="SFLD" id="SFLDS00003">
    <property type="entry name" value="Haloacid_Dehalogenase"/>
    <property type="match status" value="1"/>
</dbReference>
<comment type="similarity">
    <text evidence="3">Belongs to the HAD-like hydrolase superfamily. CbbY/CbbZ/Gph/YieH family.</text>
</comment>
<evidence type="ECO:0000256" key="1">
    <source>
        <dbReference type="ARBA" id="ARBA00000830"/>
    </source>
</evidence>
<dbReference type="EC" id="3.1.3.18" evidence="4"/>
<dbReference type="EMBL" id="FQUE01000001">
    <property type="protein sequence ID" value="SHE32560.1"/>
    <property type="molecule type" value="Genomic_DNA"/>
</dbReference>
<dbReference type="Pfam" id="PF00702">
    <property type="entry name" value="Hydrolase"/>
    <property type="match status" value="1"/>
</dbReference>
<dbReference type="STRING" id="366533.SAMN05444339_10153"/>
<protein>
    <recommendedName>
        <fullName evidence="4">phosphoglycolate phosphatase</fullName>
        <ecNumber evidence="4">3.1.3.18</ecNumber>
    </recommendedName>
</protein>
<comment type="catalytic activity">
    <reaction evidence="1">
        <text>2-phosphoglycolate + H2O = glycolate + phosphate</text>
        <dbReference type="Rhea" id="RHEA:14369"/>
        <dbReference type="ChEBI" id="CHEBI:15377"/>
        <dbReference type="ChEBI" id="CHEBI:29805"/>
        <dbReference type="ChEBI" id="CHEBI:43474"/>
        <dbReference type="ChEBI" id="CHEBI:58033"/>
        <dbReference type="EC" id="3.1.3.18"/>
    </reaction>
</comment>
<name>A0A1M4SK28_LOKAT</name>
<reference evidence="6" key="1">
    <citation type="submission" date="2016-11" db="EMBL/GenBank/DDBJ databases">
        <authorList>
            <person name="Varghese N."/>
            <person name="Submissions S."/>
        </authorList>
    </citation>
    <scope>NUCLEOTIDE SEQUENCE [LARGE SCALE GENOMIC DNA]</scope>
    <source>
        <strain evidence="6">DSM 29326</strain>
    </source>
</reference>
<organism evidence="5 6">
    <name type="scientific">Loktanella atrilutea</name>
    <dbReference type="NCBI Taxonomy" id="366533"/>
    <lineage>
        <taxon>Bacteria</taxon>
        <taxon>Pseudomonadati</taxon>
        <taxon>Pseudomonadota</taxon>
        <taxon>Alphaproteobacteria</taxon>
        <taxon>Rhodobacterales</taxon>
        <taxon>Roseobacteraceae</taxon>
        <taxon>Loktanella</taxon>
    </lineage>
</organism>
<dbReference type="SFLD" id="SFLDG01129">
    <property type="entry name" value="C1.5:_HAD__Beta-PGM__Phosphata"/>
    <property type="match status" value="1"/>
</dbReference>
<dbReference type="InterPro" id="IPR023214">
    <property type="entry name" value="HAD_sf"/>
</dbReference>
<dbReference type="InterPro" id="IPR006439">
    <property type="entry name" value="HAD-SF_hydro_IA"/>
</dbReference>
<dbReference type="InterPro" id="IPR023198">
    <property type="entry name" value="PGP-like_dom2"/>
</dbReference>
<dbReference type="GO" id="GO:0005829">
    <property type="term" value="C:cytosol"/>
    <property type="evidence" value="ECO:0007669"/>
    <property type="project" value="TreeGrafter"/>
</dbReference>
<dbReference type="InterPro" id="IPR050155">
    <property type="entry name" value="HAD-like_hydrolase_sf"/>
</dbReference>
<dbReference type="SUPFAM" id="SSF56784">
    <property type="entry name" value="HAD-like"/>
    <property type="match status" value="1"/>
</dbReference>
<sequence length="213" mass="22138">MTPGLVIFDCDGVLVDTEPTTDRVIAENLTRHGLTIAPHEIHTLFAGGTLKAVGEGAAARGARLPPDWLENAYAEVYAALRAGVNVMPGVLDLIDALEDAGVPMAIASNGPLQKMEISLAASGLWNRFAGRIYSAYDHAPKPDPAMLRHAMQVAGAGPDTTWMIDDMPAGWHAAAAAGCNCFAYVAEGGPARAAGFAATPVTAMSQIAAAFRV</sequence>
<comment type="pathway">
    <text evidence="2">Organic acid metabolism; glycolate biosynthesis; glycolate from 2-phosphoglycolate: step 1/1.</text>
</comment>
<gene>
    <name evidence="5" type="ORF">SAMN05444339_10153</name>
</gene>
<evidence type="ECO:0000256" key="2">
    <source>
        <dbReference type="ARBA" id="ARBA00004818"/>
    </source>
</evidence>
<accession>A0A1M4SK28</accession>
<dbReference type="Gene3D" id="3.40.50.1000">
    <property type="entry name" value="HAD superfamily/HAD-like"/>
    <property type="match status" value="1"/>
</dbReference>
<dbReference type="InterPro" id="IPR036412">
    <property type="entry name" value="HAD-like_sf"/>
</dbReference>
<evidence type="ECO:0000256" key="3">
    <source>
        <dbReference type="ARBA" id="ARBA00006171"/>
    </source>
</evidence>
<evidence type="ECO:0000256" key="4">
    <source>
        <dbReference type="ARBA" id="ARBA00013078"/>
    </source>
</evidence>
<dbReference type="PANTHER" id="PTHR43434:SF1">
    <property type="entry name" value="PHOSPHOGLYCOLATE PHOSPHATASE"/>
    <property type="match status" value="1"/>
</dbReference>
<dbReference type="Proteomes" id="UP000183987">
    <property type="component" value="Unassembled WGS sequence"/>
</dbReference>
<dbReference type="NCBIfam" id="TIGR01509">
    <property type="entry name" value="HAD-SF-IA-v3"/>
    <property type="match status" value="1"/>
</dbReference>
<dbReference type="PANTHER" id="PTHR43434">
    <property type="entry name" value="PHOSPHOGLYCOLATE PHOSPHATASE"/>
    <property type="match status" value="1"/>
</dbReference>
<dbReference type="AlphaFoldDB" id="A0A1M4SK28"/>
<dbReference type="GO" id="GO:0008967">
    <property type="term" value="F:phosphoglycolate phosphatase activity"/>
    <property type="evidence" value="ECO:0007669"/>
    <property type="project" value="UniProtKB-EC"/>
</dbReference>
<dbReference type="GO" id="GO:0006281">
    <property type="term" value="P:DNA repair"/>
    <property type="evidence" value="ECO:0007669"/>
    <property type="project" value="TreeGrafter"/>
</dbReference>